<feature type="region of interest" description="Disordered" evidence="1">
    <location>
        <begin position="157"/>
        <end position="194"/>
    </location>
</feature>
<dbReference type="EMBL" id="RSCE01000002">
    <property type="protein sequence ID" value="RSH86592.1"/>
    <property type="molecule type" value="Genomic_DNA"/>
</dbReference>
<keyword evidence="2" id="KW-0472">Membrane</keyword>
<proteinExistence type="predicted"/>
<evidence type="ECO:0000313" key="3">
    <source>
        <dbReference type="EMBL" id="RSH86592.1"/>
    </source>
</evidence>
<dbReference type="PANTHER" id="PTHR37471:SF1">
    <property type="entry name" value="AB HYDROLASE-1 DOMAIN-CONTAINING PROTEIN"/>
    <property type="match status" value="1"/>
</dbReference>
<dbReference type="STRING" id="105984.A0A427Y699"/>
<evidence type="ECO:0000256" key="2">
    <source>
        <dbReference type="SAM" id="Phobius"/>
    </source>
</evidence>
<feature type="transmembrane region" description="Helical" evidence="2">
    <location>
        <begin position="116"/>
        <end position="132"/>
    </location>
</feature>
<dbReference type="AlphaFoldDB" id="A0A427Y699"/>
<keyword evidence="4" id="KW-1185">Reference proteome</keyword>
<evidence type="ECO:0000313" key="4">
    <source>
        <dbReference type="Proteomes" id="UP000279236"/>
    </source>
</evidence>
<dbReference type="PANTHER" id="PTHR37471">
    <property type="entry name" value="UNNAMED PRODUCT"/>
    <property type="match status" value="1"/>
</dbReference>
<keyword evidence="2" id="KW-0812">Transmembrane</keyword>
<feature type="transmembrane region" description="Helical" evidence="2">
    <location>
        <begin position="73"/>
        <end position="95"/>
    </location>
</feature>
<dbReference type="InterPro" id="IPR029058">
    <property type="entry name" value="AB_hydrolase_fold"/>
</dbReference>
<name>A0A427Y699_9TREE</name>
<reference evidence="3 4" key="1">
    <citation type="submission" date="2018-11" db="EMBL/GenBank/DDBJ databases">
        <title>Genome sequence of Apiotrichum porosum DSM 27194.</title>
        <authorList>
            <person name="Aliyu H."/>
            <person name="Gorte O."/>
            <person name="Ochsenreither K."/>
        </authorList>
    </citation>
    <scope>NUCLEOTIDE SEQUENCE [LARGE SCALE GENOMIC DNA]</scope>
    <source>
        <strain evidence="3 4">DSM 27194</strain>
    </source>
</reference>
<sequence>MGQKRYFHHALPPLPNQEYPRAIPEKQPTWGYYIAAVVVYSVWAITPLSFAYLTWYGYSSWYAPTNLTGPKGYLFTPLAGYACLEVLFSIYYAYLARSVQPASPASNMRHDDLSDLFLHVVHAGLALATPVSRTRALSAPGRWAEVRTSIDALLVSSAKQSEKETNSGTSTPTGTGSTGMTKAEQTTRRRLTRLDSTVVPTYNPTAEEEDDPLFDANGQPRVLDVDDPRAVEFREQLRTWFNHVPWESLRRDDLRTWIAWAAFSLKLEDVTEPKKVRFLERTSTMLEARTGTTFPPGRSDVEIMRLTIDPVRAFGRPFIIYLISNTINTWFKNVLYPWRGVQVCRVGDIDYLLRIPEGWTPEKGRHEPNAMPIVYLHGLGFGLLQNHLLLKHLVSSLPSHPLLVPLAHHTAHAIFNDRHLKPWTRPELVSAVKEACIRHGFYDPDFGGGVSMMSHSNGSVHHGWVLKDFPELTKRNTFVDPVVFSLWEGDVCYNFCYRKPSEALELLLDYFVATEVGIANYIQRHFNWCDNTLFIEEIPNATDPTKTAFFLGGQDIIIDAGRTRRYLEHNGVRDGLHWDADAGHGDGLIGEPRDRVVMYVGTGSTKGWQGWLTRGRRSHSLGMADRPPTPVLAENDNIRRRHLAPPS</sequence>
<dbReference type="OrthoDB" id="6431331at2759"/>
<organism evidence="3 4">
    <name type="scientific">Apiotrichum porosum</name>
    <dbReference type="NCBI Taxonomy" id="105984"/>
    <lineage>
        <taxon>Eukaryota</taxon>
        <taxon>Fungi</taxon>
        <taxon>Dikarya</taxon>
        <taxon>Basidiomycota</taxon>
        <taxon>Agaricomycotina</taxon>
        <taxon>Tremellomycetes</taxon>
        <taxon>Trichosporonales</taxon>
        <taxon>Trichosporonaceae</taxon>
        <taxon>Apiotrichum</taxon>
    </lineage>
</organism>
<dbReference type="RefSeq" id="XP_028479377.1">
    <property type="nucleotide sequence ID" value="XM_028620405.1"/>
</dbReference>
<comment type="caution">
    <text evidence="3">The sequence shown here is derived from an EMBL/GenBank/DDBJ whole genome shotgun (WGS) entry which is preliminary data.</text>
</comment>
<dbReference type="Proteomes" id="UP000279236">
    <property type="component" value="Unassembled WGS sequence"/>
</dbReference>
<gene>
    <name evidence="3" type="ORF">EHS24_004861</name>
</gene>
<evidence type="ECO:0000256" key="1">
    <source>
        <dbReference type="SAM" id="MobiDB-lite"/>
    </source>
</evidence>
<keyword evidence="2" id="KW-1133">Transmembrane helix</keyword>
<accession>A0A427Y699</accession>
<feature type="compositionally biased region" description="Low complexity" evidence="1">
    <location>
        <begin position="166"/>
        <end position="181"/>
    </location>
</feature>
<dbReference type="SUPFAM" id="SSF53474">
    <property type="entry name" value="alpha/beta-Hydrolases"/>
    <property type="match status" value="1"/>
</dbReference>
<dbReference type="GeneID" id="39589404"/>
<feature type="transmembrane region" description="Helical" evidence="2">
    <location>
        <begin position="30"/>
        <end position="53"/>
    </location>
</feature>
<protein>
    <submittedName>
        <fullName evidence="3">Uncharacterized protein</fullName>
    </submittedName>
</protein>